<protein>
    <submittedName>
        <fullName evidence="1">Uncharacterized protein</fullName>
    </submittedName>
</protein>
<gene>
    <name evidence="1" type="ORF">F0P96_06760</name>
</gene>
<dbReference type="Proteomes" id="UP000326380">
    <property type="component" value="Unassembled WGS sequence"/>
</dbReference>
<keyword evidence="2" id="KW-1185">Reference proteome</keyword>
<dbReference type="InterPro" id="IPR013783">
    <property type="entry name" value="Ig-like_fold"/>
</dbReference>
<reference evidence="1 2" key="1">
    <citation type="submission" date="2019-09" db="EMBL/GenBank/DDBJ databases">
        <title>Genome sequence of Hymenobacter sp. M3.</title>
        <authorList>
            <person name="Srinivasan S."/>
        </authorList>
    </citation>
    <scope>NUCLEOTIDE SEQUENCE [LARGE SCALE GENOMIC DNA]</scope>
    <source>
        <strain evidence="1 2">M3</strain>
    </source>
</reference>
<dbReference type="Gene3D" id="2.60.40.10">
    <property type="entry name" value="Immunoglobulins"/>
    <property type="match status" value="1"/>
</dbReference>
<organism evidence="1 2">
    <name type="scientific">Hymenobacter busanensis</name>
    <dbReference type="NCBI Taxonomy" id="2607656"/>
    <lineage>
        <taxon>Bacteria</taxon>
        <taxon>Pseudomonadati</taxon>
        <taxon>Bacteroidota</taxon>
        <taxon>Cytophagia</taxon>
        <taxon>Cytophagales</taxon>
        <taxon>Hymenobacteraceae</taxon>
        <taxon>Hymenobacter</taxon>
    </lineage>
</organism>
<dbReference type="RefSeq" id="WP_151078077.1">
    <property type="nucleotide sequence ID" value="NZ_CP047647.1"/>
</dbReference>
<evidence type="ECO:0000313" key="1">
    <source>
        <dbReference type="EMBL" id="KAA9338528.1"/>
    </source>
</evidence>
<sequence>MIRKPLLLLFTALLLIVPAVWAVTLTLFQATPDGTSVRIEWEVLSEAGVTSFDLYRRGGNDANFDRVTVISPTGQRRYQYTDANLYRGTTGTAGGGPYTYRLTVHSSGAADQSYTTSLTQTPSAVQRSWGSIKSMFR</sequence>
<proteinExistence type="predicted"/>
<dbReference type="EMBL" id="VTWU01000002">
    <property type="protein sequence ID" value="KAA9338528.1"/>
    <property type="molecule type" value="Genomic_DNA"/>
</dbReference>
<dbReference type="AlphaFoldDB" id="A0A7L4ZZU0"/>
<accession>A0A7L4ZZU0</accession>
<name>A0A7L4ZZU0_9BACT</name>
<evidence type="ECO:0000313" key="2">
    <source>
        <dbReference type="Proteomes" id="UP000326380"/>
    </source>
</evidence>
<comment type="caution">
    <text evidence="1">The sequence shown here is derived from an EMBL/GenBank/DDBJ whole genome shotgun (WGS) entry which is preliminary data.</text>
</comment>